<dbReference type="InterPro" id="IPR015424">
    <property type="entry name" value="PyrdxlP-dep_Trfase"/>
</dbReference>
<dbReference type="Proteomes" id="UP001642482">
    <property type="component" value="Unassembled WGS sequence"/>
</dbReference>
<comment type="caution">
    <text evidence="2">The sequence shown here is derived from an EMBL/GenBank/DDBJ whole genome shotgun (WGS) entry which is preliminary data.</text>
</comment>
<organism evidence="2 3">
    <name type="scientific">Sporothrix eucalyptigena</name>
    <dbReference type="NCBI Taxonomy" id="1812306"/>
    <lineage>
        <taxon>Eukaryota</taxon>
        <taxon>Fungi</taxon>
        <taxon>Dikarya</taxon>
        <taxon>Ascomycota</taxon>
        <taxon>Pezizomycotina</taxon>
        <taxon>Sordariomycetes</taxon>
        <taxon>Sordariomycetidae</taxon>
        <taxon>Ophiostomatales</taxon>
        <taxon>Ophiostomataceae</taxon>
        <taxon>Sporothrix</taxon>
    </lineage>
</organism>
<proteinExistence type="predicted"/>
<dbReference type="PANTHER" id="PTHR43586">
    <property type="entry name" value="CYSTEINE DESULFURASE"/>
    <property type="match status" value="1"/>
</dbReference>
<dbReference type="SUPFAM" id="SSF53383">
    <property type="entry name" value="PLP-dependent transferases"/>
    <property type="match status" value="1"/>
</dbReference>
<dbReference type="InterPro" id="IPR000192">
    <property type="entry name" value="Aminotrans_V_dom"/>
</dbReference>
<accession>A0ABP0BYX5</accession>
<evidence type="ECO:0000313" key="2">
    <source>
        <dbReference type="EMBL" id="CAK7224226.1"/>
    </source>
</evidence>
<protein>
    <recommendedName>
        <fullName evidence="1">Aminotransferase class V domain-containing protein</fullName>
    </recommendedName>
</protein>
<dbReference type="InterPro" id="IPR015421">
    <property type="entry name" value="PyrdxlP-dep_Trfase_major"/>
</dbReference>
<dbReference type="Pfam" id="PF00266">
    <property type="entry name" value="Aminotran_5"/>
    <property type="match status" value="1"/>
</dbReference>
<sequence>MVHSHAADFPGLANKQIFFDNAGGTQVVRGVTEAIVDYLTNTNAQIGASYPVSLASQKIIEDAWSSAAKYINAGRDEVMLGASSTQLLRNLATSLHEHIQPGDEIVVSSIDHEANMAPWIQLAQDRGATVVWYKPTENKNPRVEAETLRTLLTSKTKLVACTQVSNVLGSIHDAKALADVVHTIPGALFCLDGVAFAPHRAVDVTAWGVDFYAFSWYKVYGPHISTLYASREAQKVLRIIGHPYKQPNSLENILGVAGANYELGAAIPVVCKYLSAESGWSWDAVAAHEERLQAILINYLLSKETVQIWGEPVADRARRVPVISFTVRNHSSKDIVDRIQAQSNFGCKWGSFLSIRLCEDYLGLDMNDGVVRVSLAHYNTEEEVTEYTRILDGIIG</sequence>
<name>A0ABP0BYX5_9PEZI</name>
<feature type="domain" description="Aminotransferase class V" evidence="1">
    <location>
        <begin position="17"/>
        <end position="385"/>
    </location>
</feature>
<dbReference type="Gene3D" id="3.90.1150.10">
    <property type="entry name" value="Aspartate Aminotransferase, domain 1"/>
    <property type="match status" value="1"/>
</dbReference>
<gene>
    <name evidence="2" type="ORF">SEUCBS140593_005503</name>
</gene>
<evidence type="ECO:0000259" key="1">
    <source>
        <dbReference type="Pfam" id="PF00266"/>
    </source>
</evidence>
<dbReference type="InterPro" id="IPR015422">
    <property type="entry name" value="PyrdxlP-dep_Trfase_small"/>
</dbReference>
<dbReference type="EMBL" id="CAWUHD010000054">
    <property type="protein sequence ID" value="CAK7224226.1"/>
    <property type="molecule type" value="Genomic_DNA"/>
</dbReference>
<dbReference type="PANTHER" id="PTHR43586:SF21">
    <property type="entry name" value="PYRIDOXAL PHOSPHATE (PLP)-DEPENDENT ASPARTATE AMINOTRANSFERASE SUPERFAMILY"/>
    <property type="match status" value="1"/>
</dbReference>
<reference evidence="2 3" key="1">
    <citation type="submission" date="2024-01" db="EMBL/GenBank/DDBJ databases">
        <authorList>
            <person name="Allen C."/>
            <person name="Tagirdzhanova G."/>
        </authorList>
    </citation>
    <scope>NUCLEOTIDE SEQUENCE [LARGE SCALE GENOMIC DNA]</scope>
</reference>
<evidence type="ECO:0000313" key="3">
    <source>
        <dbReference type="Proteomes" id="UP001642482"/>
    </source>
</evidence>
<keyword evidence="3" id="KW-1185">Reference proteome</keyword>
<dbReference type="Gene3D" id="3.40.640.10">
    <property type="entry name" value="Type I PLP-dependent aspartate aminotransferase-like (Major domain)"/>
    <property type="match status" value="1"/>
</dbReference>